<accession>A0A1R2CXQ0</accession>
<evidence type="ECO:0000313" key="1">
    <source>
        <dbReference type="EMBL" id="OMJ93772.1"/>
    </source>
</evidence>
<organism evidence="1 2">
    <name type="scientific">Stentor coeruleus</name>
    <dbReference type="NCBI Taxonomy" id="5963"/>
    <lineage>
        <taxon>Eukaryota</taxon>
        <taxon>Sar</taxon>
        <taxon>Alveolata</taxon>
        <taxon>Ciliophora</taxon>
        <taxon>Postciliodesmatophora</taxon>
        <taxon>Heterotrichea</taxon>
        <taxon>Heterotrichida</taxon>
        <taxon>Stentoridae</taxon>
        <taxon>Stentor</taxon>
    </lineage>
</organism>
<dbReference type="AlphaFoldDB" id="A0A1R2CXQ0"/>
<keyword evidence="2" id="KW-1185">Reference proteome</keyword>
<dbReference type="EMBL" id="MPUH01000037">
    <property type="protein sequence ID" value="OMJ93772.1"/>
    <property type="molecule type" value="Genomic_DNA"/>
</dbReference>
<protein>
    <submittedName>
        <fullName evidence="1">Uncharacterized protein</fullName>
    </submittedName>
</protein>
<gene>
    <name evidence="1" type="ORF">SteCoe_3218</name>
</gene>
<name>A0A1R2CXQ0_9CILI</name>
<evidence type="ECO:0000313" key="2">
    <source>
        <dbReference type="Proteomes" id="UP000187209"/>
    </source>
</evidence>
<reference evidence="1 2" key="1">
    <citation type="submission" date="2016-11" db="EMBL/GenBank/DDBJ databases">
        <title>The macronuclear genome of Stentor coeruleus: a giant cell with tiny introns.</title>
        <authorList>
            <person name="Slabodnick M."/>
            <person name="Ruby J.G."/>
            <person name="Reiff S.B."/>
            <person name="Swart E.C."/>
            <person name="Gosai S."/>
            <person name="Prabakaran S."/>
            <person name="Witkowska E."/>
            <person name="Larue G.E."/>
            <person name="Fisher S."/>
            <person name="Freeman R.M."/>
            <person name="Gunawardena J."/>
            <person name="Chu W."/>
            <person name="Stover N.A."/>
            <person name="Gregory B.D."/>
            <person name="Nowacki M."/>
            <person name="Derisi J."/>
            <person name="Roy S.W."/>
            <person name="Marshall W.F."/>
            <person name="Sood P."/>
        </authorList>
    </citation>
    <scope>NUCLEOTIDE SEQUENCE [LARGE SCALE GENOMIC DNA]</scope>
    <source>
        <strain evidence="1">WM001</strain>
    </source>
</reference>
<sequence length="202" mass="23403">MNKEVYPTCQSSEINPLCYRLLDCYLATTTIPANFQCLKLKDLLYQTLTELYLSEIETIGWLILLEKIGLKNESVPPKTILLYTALKAKVHLGSAVHKEVLKLQSKYPSVIKDFRIWSSQIFVSDILNTPALGKRYRELSLPYECDTTNYNFYVDYILGVSPIYSSHLVCESRKPRKSNKVKNCENTDRNFIDEREFERIDG</sequence>
<dbReference type="Proteomes" id="UP000187209">
    <property type="component" value="Unassembled WGS sequence"/>
</dbReference>
<comment type="caution">
    <text evidence="1">The sequence shown here is derived from an EMBL/GenBank/DDBJ whole genome shotgun (WGS) entry which is preliminary data.</text>
</comment>
<proteinExistence type="predicted"/>